<keyword evidence="4" id="KW-1185">Reference proteome</keyword>
<name>A0A1H1RSR0_9ACTN</name>
<dbReference type="EMBL" id="LT629732">
    <property type="protein sequence ID" value="SDS38704.1"/>
    <property type="molecule type" value="Genomic_DNA"/>
</dbReference>
<dbReference type="InterPro" id="IPR021005">
    <property type="entry name" value="Znf_CGNR"/>
</dbReference>
<dbReference type="Proteomes" id="UP000198983">
    <property type="component" value="Chromosome I"/>
</dbReference>
<accession>A0A1H1RSR0</accession>
<dbReference type="Pfam" id="PF07336">
    <property type="entry name" value="ABATE"/>
    <property type="match status" value="1"/>
</dbReference>
<gene>
    <name evidence="3" type="ORF">SAMN04489717_2531</name>
</gene>
<dbReference type="Gene3D" id="1.10.3300.10">
    <property type="entry name" value="Jann2411-like domain"/>
    <property type="match status" value="1"/>
</dbReference>
<proteinExistence type="predicted"/>
<evidence type="ECO:0000256" key="1">
    <source>
        <dbReference type="SAM" id="MobiDB-lite"/>
    </source>
</evidence>
<dbReference type="RefSeq" id="WP_092653467.1">
    <property type="nucleotide sequence ID" value="NZ_LT629732.1"/>
</dbReference>
<evidence type="ECO:0000313" key="4">
    <source>
        <dbReference type="Proteomes" id="UP000198983"/>
    </source>
</evidence>
<feature type="region of interest" description="Disordered" evidence="1">
    <location>
        <begin position="127"/>
        <end position="152"/>
    </location>
</feature>
<dbReference type="SUPFAM" id="SSF160904">
    <property type="entry name" value="Jann2411-like"/>
    <property type="match status" value="1"/>
</dbReference>
<dbReference type="InterPro" id="IPR023286">
    <property type="entry name" value="ABATE_dom_sf"/>
</dbReference>
<protein>
    <submittedName>
        <fullName evidence="3">Conserved protein containing a Zn-ribbon-like motif, possibly RNA-binding</fullName>
    </submittedName>
</protein>
<organism evidence="3 4">
    <name type="scientific">Actinopolymorpha singaporensis</name>
    <dbReference type="NCBI Taxonomy" id="117157"/>
    <lineage>
        <taxon>Bacteria</taxon>
        <taxon>Bacillati</taxon>
        <taxon>Actinomycetota</taxon>
        <taxon>Actinomycetes</taxon>
        <taxon>Propionibacteriales</taxon>
        <taxon>Actinopolymorphaceae</taxon>
        <taxon>Actinopolymorpha</taxon>
    </lineage>
</organism>
<sequence length="233" mass="25902">METASTRPSGPRELPIVGGHLALDFANTVDDPLGPQRHDHAATYDDLLRWSTKVRMISESQAGRLRRLARRRPDEAFQALESAHELRDVLNELFGHIAESGPDATQTAKHWTRLRPFVTDAMAAATLAGPDPDDRDGHHTSGPRPGSPPLRWAWPRPDDLAVVVHPIAAAAADLLVGDQLRRVSRCARCPWLFLDTSKNHSRRWCDMNDCGKAQKIERYVARRAAARRGGADH</sequence>
<dbReference type="AlphaFoldDB" id="A0A1H1RSR0"/>
<evidence type="ECO:0000313" key="3">
    <source>
        <dbReference type="EMBL" id="SDS38704.1"/>
    </source>
</evidence>
<feature type="domain" description="Zinc finger CGNR" evidence="2">
    <location>
        <begin position="182"/>
        <end position="223"/>
    </location>
</feature>
<reference evidence="3 4" key="1">
    <citation type="submission" date="2016-10" db="EMBL/GenBank/DDBJ databases">
        <authorList>
            <person name="de Groot N.N."/>
        </authorList>
    </citation>
    <scope>NUCLEOTIDE SEQUENCE [LARGE SCALE GENOMIC DNA]</scope>
    <source>
        <strain evidence="3 4">DSM 22024</strain>
    </source>
</reference>
<dbReference type="PANTHER" id="PTHR35525">
    <property type="entry name" value="BLL6575 PROTEIN"/>
    <property type="match status" value="1"/>
</dbReference>
<dbReference type="STRING" id="117157.SAMN04489717_2531"/>
<dbReference type="PANTHER" id="PTHR35525:SF3">
    <property type="entry name" value="BLL6575 PROTEIN"/>
    <property type="match status" value="1"/>
</dbReference>
<dbReference type="Pfam" id="PF11706">
    <property type="entry name" value="zf-CGNR"/>
    <property type="match status" value="1"/>
</dbReference>
<dbReference type="OrthoDB" id="123307at2"/>
<evidence type="ECO:0000259" key="2">
    <source>
        <dbReference type="Pfam" id="PF11706"/>
    </source>
</evidence>
<dbReference type="InterPro" id="IPR010852">
    <property type="entry name" value="ABATE"/>
</dbReference>